<protein>
    <recommendedName>
        <fullName evidence="1">ParB-like N-terminal domain-containing protein</fullName>
    </recommendedName>
</protein>
<keyword evidence="3" id="KW-1185">Reference proteome</keyword>
<dbReference type="GO" id="GO:0007059">
    <property type="term" value="P:chromosome segregation"/>
    <property type="evidence" value="ECO:0007669"/>
    <property type="project" value="TreeGrafter"/>
</dbReference>
<dbReference type="PANTHER" id="PTHR33375">
    <property type="entry name" value="CHROMOSOME-PARTITIONING PROTEIN PARB-RELATED"/>
    <property type="match status" value="1"/>
</dbReference>
<dbReference type="RefSeq" id="WP_138192379.1">
    <property type="nucleotide sequence ID" value="NZ_VBWP01000013.1"/>
</dbReference>
<dbReference type="PANTHER" id="PTHR33375:SF1">
    <property type="entry name" value="CHROMOSOME-PARTITIONING PROTEIN PARB-RELATED"/>
    <property type="match status" value="1"/>
</dbReference>
<accession>A0A5R8Q7A1</accession>
<dbReference type="GO" id="GO:0005694">
    <property type="term" value="C:chromosome"/>
    <property type="evidence" value="ECO:0007669"/>
    <property type="project" value="TreeGrafter"/>
</dbReference>
<dbReference type="OrthoDB" id="1646539at2"/>
<dbReference type="InParanoid" id="A0A5R8Q7A1"/>
<evidence type="ECO:0000313" key="3">
    <source>
        <dbReference type="Proteomes" id="UP000306912"/>
    </source>
</evidence>
<dbReference type="Gene3D" id="3.90.1530.10">
    <property type="entry name" value="Conserved hypothetical protein from pyrococcus furiosus pfu- 392566-001, ParB domain"/>
    <property type="match status" value="1"/>
</dbReference>
<feature type="domain" description="ParB-like N-terminal" evidence="1">
    <location>
        <begin position="40"/>
        <end position="128"/>
    </location>
</feature>
<dbReference type="SUPFAM" id="SSF110849">
    <property type="entry name" value="ParB/Sulfiredoxin"/>
    <property type="match status" value="1"/>
</dbReference>
<sequence>MSNKDHDIYEQLREVNRPQSGQSARVAELMLGNPEEMQLTTIKLSVLKPSKYNRMPIVKVEELMEQIKTDGLQNPIHVRFISDDNIINIAGHRRAEAYRRLGYDEIPAFIRRDIKTDLDEQRAVAINNVQREETKEIVKQKVLEWGDIYEIEKSLGNIPTGIRKRVWIAQFTNLSERSVQRYLTEYEAIDGDAIEKQEIDPLMAAEQKVIKQAQSFSKHLAKYTKLTDKQQSAAVIEELEKLIEAIQSNIE</sequence>
<comment type="caution">
    <text evidence="2">The sequence shown here is derived from an EMBL/GenBank/DDBJ whole genome shotgun (WGS) entry which is preliminary data.</text>
</comment>
<dbReference type="AlphaFoldDB" id="A0A5R8Q7A1"/>
<reference evidence="2 3" key="1">
    <citation type="submission" date="2019-05" db="EMBL/GenBank/DDBJ databases">
        <title>Culicoidintestinum kansasii gen. nov., sp. nov. from the gastrointestinal tract of the biting midge, Culicoides sonorensis.</title>
        <authorList>
            <person name="Neupane S."/>
            <person name="Ghosh A."/>
            <person name="Gunther S."/>
            <person name="Martin K."/>
            <person name="Zurek L."/>
        </authorList>
    </citation>
    <scope>NUCLEOTIDE SEQUENCE [LARGE SCALE GENOMIC DNA]</scope>
    <source>
        <strain evidence="2 3">CS-1</strain>
    </source>
</reference>
<dbReference type="SMART" id="SM00470">
    <property type="entry name" value="ParB"/>
    <property type="match status" value="1"/>
</dbReference>
<dbReference type="InterPro" id="IPR036086">
    <property type="entry name" value="ParB/Sulfiredoxin_sf"/>
</dbReference>
<evidence type="ECO:0000313" key="2">
    <source>
        <dbReference type="EMBL" id="TLG71289.1"/>
    </source>
</evidence>
<organism evidence="2 3">
    <name type="scientific">Culicoidibacter larvae</name>
    <dbReference type="NCBI Taxonomy" id="2579976"/>
    <lineage>
        <taxon>Bacteria</taxon>
        <taxon>Bacillati</taxon>
        <taxon>Bacillota</taxon>
        <taxon>Culicoidibacteria</taxon>
        <taxon>Culicoidibacterales</taxon>
        <taxon>Culicoidibacteraceae</taxon>
        <taxon>Culicoidibacter</taxon>
    </lineage>
</organism>
<dbReference type="EMBL" id="VBWP01000013">
    <property type="protein sequence ID" value="TLG71289.1"/>
    <property type="molecule type" value="Genomic_DNA"/>
</dbReference>
<dbReference type="Pfam" id="PF02195">
    <property type="entry name" value="ParB_N"/>
    <property type="match status" value="1"/>
</dbReference>
<name>A0A5R8Q7A1_9FIRM</name>
<proteinExistence type="predicted"/>
<dbReference type="Proteomes" id="UP000306912">
    <property type="component" value="Unassembled WGS sequence"/>
</dbReference>
<evidence type="ECO:0000259" key="1">
    <source>
        <dbReference type="SMART" id="SM00470"/>
    </source>
</evidence>
<dbReference type="InterPro" id="IPR050336">
    <property type="entry name" value="Chromosome_partition/occlusion"/>
</dbReference>
<gene>
    <name evidence="2" type="ORF">FEZ08_11100</name>
</gene>
<dbReference type="InterPro" id="IPR003115">
    <property type="entry name" value="ParB_N"/>
</dbReference>